<dbReference type="EMBL" id="JOJR01000457">
    <property type="protein sequence ID" value="RCN37595.1"/>
    <property type="molecule type" value="Genomic_DNA"/>
</dbReference>
<proteinExistence type="predicted"/>
<protein>
    <submittedName>
        <fullName evidence="1">Uncharacterized protein</fullName>
    </submittedName>
</protein>
<comment type="caution">
    <text evidence="1">The sequence shown here is derived from an EMBL/GenBank/DDBJ whole genome shotgun (WGS) entry which is preliminary data.</text>
</comment>
<dbReference type="OrthoDB" id="5834256at2759"/>
<dbReference type="AlphaFoldDB" id="A0A368G3M8"/>
<accession>A0A368G3M8</accession>
<evidence type="ECO:0000313" key="1">
    <source>
        <dbReference type="EMBL" id="RCN37595.1"/>
    </source>
</evidence>
<keyword evidence="2" id="KW-1185">Reference proteome</keyword>
<organism evidence="1 2">
    <name type="scientific">Ancylostoma caninum</name>
    <name type="common">Dog hookworm</name>
    <dbReference type="NCBI Taxonomy" id="29170"/>
    <lineage>
        <taxon>Eukaryota</taxon>
        <taxon>Metazoa</taxon>
        <taxon>Ecdysozoa</taxon>
        <taxon>Nematoda</taxon>
        <taxon>Chromadorea</taxon>
        <taxon>Rhabditida</taxon>
        <taxon>Rhabditina</taxon>
        <taxon>Rhabditomorpha</taxon>
        <taxon>Strongyloidea</taxon>
        <taxon>Ancylostomatidae</taxon>
        <taxon>Ancylostomatinae</taxon>
        <taxon>Ancylostoma</taxon>
    </lineage>
</organism>
<dbReference type="Proteomes" id="UP000252519">
    <property type="component" value="Unassembled WGS sequence"/>
</dbReference>
<reference evidence="1 2" key="1">
    <citation type="submission" date="2014-10" db="EMBL/GenBank/DDBJ databases">
        <title>Draft genome of the hookworm Ancylostoma caninum.</title>
        <authorList>
            <person name="Mitreva M."/>
        </authorList>
    </citation>
    <scope>NUCLEOTIDE SEQUENCE [LARGE SCALE GENOMIC DNA]</scope>
    <source>
        <strain evidence="1 2">Baltimore</strain>
    </source>
</reference>
<sequence length="108" mass="12437">MAGNIFLNVDPYFNKEACLGSTSYLPAYFVIRLFSLLMEWSIPISIIYQQATPKPIKNCLQVMRLHGRSKTYPKKITNVLGTDIQGSSHQLDYFLQLQQQWSGPRPRD</sequence>
<name>A0A368G3M8_ANCCA</name>
<gene>
    <name evidence="1" type="ORF">ANCCAN_16503</name>
</gene>
<evidence type="ECO:0000313" key="2">
    <source>
        <dbReference type="Proteomes" id="UP000252519"/>
    </source>
</evidence>